<reference evidence="3" key="1">
    <citation type="submission" date="2015-07" db="EMBL/GenBank/DDBJ databases">
        <authorList>
            <person name="Noorani M."/>
        </authorList>
    </citation>
    <scope>NUCLEOTIDE SEQUENCE [LARGE SCALE GENOMIC DNA]</scope>
    <source>
        <strain evidence="3">ATCC 27428</strain>
    </source>
</reference>
<reference evidence="4" key="2">
    <citation type="submission" date="2015-07" db="EMBL/GenBank/DDBJ databases">
        <authorList>
            <person name="Graham D.E."/>
            <person name="Giannone R.J."/>
            <person name="Gulvik C.A."/>
            <person name="Hettich R.L."/>
            <person name="Klingeman D.M."/>
            <person name="Mahan K.M."/>
            <person name="Parry R.J."/>
            <person name="Spain J.C."/>
        </authorList>
    </citation>
    <scope>NUCLEOTIDE SEQUENCE [LARGE SCALE GENOMIC DNA]</scope>
    <source>
        <strain evidence="4">ATCC 27428</strain>
    </source>
</reference>
<evidence type="ECO:0000313" key="2">
    <source>
        <dbReference type="EMBL" id="MBB5122739.1"/>
    </source>
</evidence>
<evidence type="ECO:0000256" key="1">
    <source>
        <dbReference type="SAM" id="MobiDB-lite"/>
    </source>
</evidence>
<feature type="region of interest" description="Disordered" evidence="1">
    <location>
        <begin position="1"/>
        <end position="25"/>
    </location>
</feature>
<dbReference type="EMBL" id="LGUI01000002">
    <property type="protein sequence ID" value="PNE34045.1"/>
    <property type="molecule type" value="Genomic_DNA"/>
</dbReference>
<comment type="caution">
    <text evidence="3">The sequence shown here is derived from an EMBL/GenBank/DDBJ whole genome shotgun (WGS) entry which is preliminary data.</text>
</comment>
<sequence>MVGTTRCPDRGGERTRLGHPARTPRTERQLYLLPAHRYTTGPSPSAVPGGTWRSPDELRRPGRAMVPAELADIAEGYWDGWLPDGHHTTDWY</sequence>
<organism evidence="3 4">
    <name type="scientific">Streptomyces eurocidicus</name>
    <name type="common">Streptoverticillium eurocidicus</name>
    <dbReference type="NCBI Taxonomy" id="66423"/>
    <lineage>
        <taxon>Bacteria</taxon>
        <taxon>Bacillati</taxon>
        <taxon>Actinomycetota</taxon>
        <taxon>Actinomycetes</taxon>
        <taxon>Kitasatosporales</taxon>
        <taxon>Streptomycetaceae</taxon>
        <taxon>Streptomyces</taxon>
    </lineage>
</organism>
<protein>
    <submittedName>
        <fullName evidence="3">Uncharacterized protein</fullName>
    </submittedName>
</protein>
<dbReference type="Proteomes" id="UP000235945">
    <property type="component" value="Unassembled WGS sequence"/>
</dbReference>
<dbReference type="Proteomes" id="UP000528608">
    <property type="component" value="Unassembled WGS sequence"/>
</dbReference>
<gene>
    <name evidence="3" type="ORF">AF335_05030</name>
    <name evidence="2" type="ORF">FHS36_006213</name>
</gene>
<feature type="region of interest" description="Disordered" evidence="1">
    <location>
        <begin position="37"/>
        <end position="59"/>
    </location>
</feature>
<name>A0A2N8NZ44_STREU</name>
<evidence type="ECO:0000313" key="5">
    <source>
        <dbReference type="Proteomes" id="UP000528608"/>
    </source>
</evidence>
<evidence type="ECO:0000313" key="3">
    <source>
        <dbReference type="EMBL" id="PNE34045.1"/>
    </source>
</evidence>
<accession>A0A2N8NZ44</accession>
<dbReference type="EMBL" id="JACHJF010000032">
    <property type="protein sequence ID" value="MBB5122739.1"/>
    <property type="molecule type" value="Genomic_DNA"/>
</dbReference>
<evidence type="ECO:0000313" key="4">
    <source>
        <dbReference type="Proteomes" id="UP000235945"/>
    </source>
</evidence>
<dbReference type="RefSeq" id="WP_170127595.1">
    <property type="nucleotide sequence ID" value="NZ_JACHJF010000032.1"/>
</dbReference>
<dbReference type="AlphaFoldDB" id="A0A2N8NZ44"/>
<feature type="compositionally biased region" description="Basic and acidic residues" evidence="1">
    <location>
        <begin position="7"/>
        <end position="16"/>
    </location>
</feature>
<proteinExistence type="predicted"/>
<reference evidence="2 5" key="3">
    <citation type="submission" date="2020-08" db="EMBL/GenBank/DDBJ databases">
        <title>Genomic Encyclopedia of Type Strains, Phase III (KMG-III): the genomes of soil and plant-associated and newly described type strains.</title>
        <authorList>
            <person name="Whitman W."/>
        </authorList>
    </citation>
    <scope>NUCLEOTIDE SEQUENCE [LARGE SCALE GENOMIC DNA]</scope>
    <source>
        <strain evidence="2 5">CECT 3259</strain>
    </source>
</reference>
<keyword evidence="4" id="KW-1185">Reference proteome</keyword>